<dbReference type="Proteomes" id="UP001152759">
    <property type="component" value="Chromosome 10"/>
</dbReference>
<feature type="compositionally biased region" description="Pro residues" evidence="1">
    <location>
        <begin position="403"/>
        <end position="412"/>
    </location>
</feature>
<feature type="region of interest" description="Disordered" evidence="1">
    <location>
        <begin position="391"/>
        <end position="431"/>
    </location>
</feature>
<reference evidence="2" key="1">
    <citation type="submission" date="2021-12" db="EMBL/GenBank/DDBJ databases">
        <authorList>
            <person name="King R."/>
        </authorList>
    </citation>
    <scope>NUCLEOTIDE SEQUENCE</scope>
</reference>
<feature type="region of interest" description="Disordered" evidence="1">
    <location>
        <begin position="331"/>
        <end position="356"/>
    </location>
</feature>
<dbReference type="AlphaFoldDB" id="A0A9P0C6L9"/>
<name>A0A9P0C6L9_BEMTA</name>
<proteinExistence type="predicted"/>
<evidence type="ECO:0000313" key="2">
    <source>
        <dbReference type="EMBL" id="CAH0762895.1"/>
    </source>
</evidence>
<feature type="compositionally biased region" description="Basic and acidic residues" evidence="1">
    <location>
        <begin position="163"/>
        <end position="189"/>
    </location>
</feature>
<sequence>MYLPDHNIVPFALPFIITDKKTNSVRCNCTMNAEQIRDLLLQTELSRNYYTFQQEFAKKSFCHARVWLYTRDFQRITVDIPYELESKKLKSPKERAKFSRLESISGQAHVSPDYFRRKLQEDEEQARLDRLEEEKKKKAEASSKDPSKKGKEVAEISPEEEEQWKALVERNENKKKEGASENPAEKGKDVAQVNPEEEKIIVGAFPRSKDEGFTDESCKATCQEFFGEIELTIGVRTSFTKPEVLENGNTCSCFVNPRLSWWAEVTKFRLEFLEKFRHFYCFGQTEFENYDIFLQYEMDAHPNRKSKRPKVDIDTYNREVAERAKGALQIMRGRPHKDKPQPKKTAEAAGPPQILLGTIQRSSWKNKLSTLTPEKCQKKCNERFGYILQEPPKAESSSVGIPPGNPNLPPNAPQKSPQNVPPEVSQKPSRIPFTTAKVSDDKSECKCYFNRGQILPYLKTRITNYSSWESVFFYYLTGKPFGYDDGVTHLKKEQIKVVNENGSEKIVHNRFDKSEKNPPETKPTKPN</sequence>
<feature type="compositionally biased region" description="Basic and acidic residues" evidence="1">
    <location>
        <begin position="129"/>
        <end position="154"/>
    </location>
</feature>
<evidence type="ECO:0000313" key="3">
    <source>
        <dbReference type="Proteomes" id="UP001152759"/>
    </source>
</evidence>
<organism evidence="2 3">
    <name type="scientific">Bemisia tabaci</name>
    <name type="common">Sweetpotato whitefly</name>
    <name type="synonym">Aleurodes tabaci</name>
    <dbReference type="NCBI Taxonomy" id="7038"/>
    <lineage>
        <taxon>Eukaryota</taxon>
        <taxon>Metazoa</taxon>
        <taxon>Ecdysozoa</taxon>
        <taxon>Arthropoda</taxon>
        <taxon>Hexapoda</taxon>
        <taxon>Insecta</taxon>
        <taxon>Pterygota</taxon>
        <taxon>Neoptera</taxon>
        <taxon>Paraneoptera</taxon>
        <taxon>Hemiptera</taxon>
        <taxon>Sternorrhyncha</taxon>
        <taxon>Aleyrodoidea</taxon>
        <taxon>Aleyrodidae</taxon>
        <taxon>Aleyrodinae</taxon>
        <taxon>Bemisia</taxon>
    </lineage>
</organism>
<keyword evidence="3" id="KW-1185">Reference proteome</keyword>
<protein>
    <submittedName>
        <fullName evidence="2">Uncharacterized protein</fullName>
    </submittedName>
</protein>
<accession>A0A9P0C6L9</accession>
<feature type="region of interest" description="Disordered" evidence="1">
    <location>
        <begin position="129"/>
        <end position="191"/>
    </location>
</feature>
<evidence type="ECO:0000256" key="1">
    <source>
        <dbReference type="SAM" id="MobiDB-lite"/>
    </source>
</evidence>
<gene>
    <name evidence="2" type="ORF">BEMITA_LOCUS2976</name>
</gene>
<dbReference type="EMBL" id="OU963871">
    <property type="protein sequence ID" value="CAH0762895.1"/>
    <property type="molecule type" value="Genomic_DNA"/>
</dbReference>
<feature type="region of interest" description="Disordered" evidence="1">
    <location>
        <begin position="503"/>
        <end position="527"/>
    </location>
</feature>